<organism evidence="1 2">
    <name type="scientific">Pikeienuella piscinae</name>
    <dbReference type="NCBI Taxonomy" id="2748098"/>
    <lineage>
        <taxon>Bacteria</taxon>
        <taxon>Pseudomonadati</taxon>
        <taxon>Pseudomonadota</taxon>
        <taxon>Alphaproteobacteria</taxon>
        <taxon>Rhodobacterales</taxon>
        <taxon>Paracoccaceae</taxon>
        <taxon>Pikeienuella</taxon>
    </lineage>
</organism>
<dbReference type="EMBL" id="CP049056">
    <property type="protein sequence ID" value="QIE56309.1"/>
    <property type="molecule type" value="Genomic_DNA"/>
</dbReference>
<proteinExistence type="predicted"/>
<accession>A0A7L5C366</accession>
<gene>
    <name evidence="1" type="ORF">G5B40_13055</name>
</gene>
<dbReference type="Proteomes" id="UP000503336">
    <property type="component" value="Chromosome"/>
</dbReference>
<evidence type="ECO:0008006" key="3">
    <source>
        <dbReference type="Google" id="ProtNLM"/>
    </source>
</evidence>
<keyword evidence="2" id="KW-1185">Reference proteome</keyword>
<sequence length="154" mass="16553">MGDAEGFLGLSVALTGYDRASLWSTGCVPAYRKQLDAVAGPALADRLDHIGGMLGALPPGPAVDALIREEVLSDADLGPLARSLIQLWYLGQWTPMPQDWIDRNGAKREDTARIVSTRAYREGLVWDAIGAHPMGAKPQGFGAWAEEPPSETVR</sequence>
<name>A0A7L5C366_9RHOB</name>
<reference evidence="1 2" key="1">
    <citation type="submission" date="2020-02" db="EMBL/GenBank/DDBJ databases">
        <title>complete genome sequence of Rhodobacteraceae bacterium.</title>
        <authorList>
            <person name="Park J."/>
            <person name="Kim Y.-S."/>
            <person name="Kim K.-H."/>
        </authorList>
    </citation>
    <scope>NUCLEOTIDE SEQUENCE [LARGE SCALE GENOMIC DNA]</scope>
    <source>
        <strain evidence="1 2">RR4-56</strain>
    </source>
</reference>
<evidence type="ECO:0000313" key="2">
    <source>
        <dbReference type="Proteomes" id="UP000503336"/>
    </source>
</evidence>
<dbReference type="KEGG" id="hdh:G5B40_13055"/>
<dbReference type="AlphaFoldDB" id="A0A7L5C366"/>
<evidence type="ECO:0000313" key="1">
    <source>
        <dbReference type="EMBL" id="QIE56309.1"/>
    </source>
</evidence>
<dbReference type="RefSeq" id="WP_165099376.1">
    <property type="nucleotide sequence ID" value="NZ_CP049056.1"/>
</dbReference>
<protein>
    <recommendedName>
        <fullName evidence="3">Sorbitol dehydrogenase</fullName>
    </recommendedName>
</protein>